<evidence type="ECO:0000256" key="2">
    <source>
        <dbReference type="ARBA" id="ARBA00022475"/>
    </source>
</evidence>
<feature type="transmembrane region" description="Helical" evidence="9">
    <location>
        <begin position="12"/>
        <end position="31"/>
    </location>
</feature>
<evidence type="ECO:0000259" key="10">
    <source>
        <dbReference type="SMART" id="SM00387"/>
    </source>
</evidence>
<keyword evidence="8 9" id="KW-0472">Membrane</keyword>
<dbReference type="Gene3D" id="3.30.565.10">
    <property type="entry name" value="Histidine kinase-like ATPase, C-terminal domain"/>
    <property type="match status" value="1"/>
</dbReference>
<evidence type="ECO:0000256" key="8">
    <source>
        <dbReference type="ARBA" id="ARBA00023136"/>
    </source>
</evidence>
<dbReference type="InterPro" id="IPR003594">
    <property type="entry name" value="HATPase_dom"/>
</dbReference>
<dbReference type="Pfam" id="PF02518">
    <property type="entry name" value="HATPase_c"/>
    <property type="match status" value="1"/>
</dbReference>
<dbReference type="AlphaFoldDB" id="A0A3A5H290"/>
<sequence>MSSADRRARYASVTAAARVFTLVVLAPSVAITQDYGAIISVILLAAVWMAAVFADGLPRVAAMPALVVESSMVAFVVMLSAGTSPVLLPALAIPPFIGGLVRGTRGGLEVLGAELAIAIAVVIASGDLVLTDKLGVQLFSAMTAGVGLSAIAAIIHDSRESKPDTSSSYRDARALLTQLRDLSGSLVGGLDSVRISHGILDLAREELPFTGAVVYVETPHGFAPLIEGDVTDEGADNTHVLEEVFRTGRPVVSGPWVGVPLVTDAGVVAALTGGLIPGKRPAPGALLHTLDHLVKVLRPEALQLDTALLFTALRDEATAEERRRLARDLHDGVAQDLASLGYLIDEISETSSEEAVVEQCRDLRSELSRVVAELRRSVFLLRNEASTQTLGETVQALGAHIKSRSGIDVVVSVAEGSKRLRPDVEAELLRIAQEGMNNAARHAAASRIEVSIAVQAPDAMVRVADNGRGLQPGRDDSHGVRIMRERARRIGATLVLHSPEDGGTELRVVLGSTTWLEGPVDREGIAS</sequence>
<gene>
    <name evidence="11" type="ORF">D4739_00340</name>
</gene>
<feature type="transmembrane region" description="Helical" evidence="9">
    <location>
        <begin position="86"/>
        <end position="103"/>
    </location>
</feature>
<dbReference type="CDD" id="cd16917">
    <property type="entry name" value="HATPase_UhpB-NarQ-NarX-like"/>
    <property type="match status" value="1"/>
</dbReference>
<keyword evidence="5 11" id="KW-0418">Kinase</keyword>
<keyword evidence="3" id="KW-0808">Transferase</keyword>
<protein>
    <submittedName>
        <fullName evidence="11">Sensor histidine kinase</fullName>
    </submittedName>
</protein>
<dbReference type="PANTHER" id="PTHR24421">
    <property type="entry name" value="NITRATE/NITRITE SENSOR PROTEIN NARX-RELATED"/>
    <property type="match status" value="1"/>
</dbReference>
<dbReference type="Proteomes" id="UP000276542">
    <property type="component" value="Unassembled WGS sequence"/>
</dbReference>
<evidence type="ECO:0000256" key="4">
    <source>
        <dbReference type="ARBA" id="ARBA00022692"/>
    </source>
</evidence>
<accession>A0A3A5H290</accession>
<comment type="caution">
    <text evidence="11">The sequence shown here is derived from an EMBL/GenBank/DDBJ whole genome shotgun (WGS) entry which is preliminary data.</text>
</comment>
<proteinExistence type="predicted"/>
<dbReference type="SMART" id="SM00387">
    <property type="entry name" value="HATPase_c"/>
    <property type="match status" value="1"/>
</dbReference>
<keyword evidence="6 9" id="KW-1133">Transmembrane helix</keyword>
<keyword evidence="4 9" id="KW-0812">Transmembrane</keyword>
<dbReference type="Gene3D" id="1.20.5.1930">
    <property type="match status" value="1"/>
</dbReference>
<dbReference type="EMBL" id="QYRP01000002">
    <property type="protein sequence ID" value="RJS44842.1"/>
    <property type="molecule type" value="Genomic_DNA"/>
</dbReference>
<organism evidence="11 12">
    <name type="scientific">Nocardioides cavernaquae</name>
    <dbReference type="NCBI Taxonomy" id="2321396"/>
    <lineage>
        <taxon>Bacteria</taxon>
        <taxon>Bacillati</taxon>
        <taxon>Actinomycetota</taxon>
        <taxon>Actinomycetes</taxon>
        <taxon>Propionibacteriales</taxon>
        <taxon>Nocardioidaceae</taxon>
        <taxon>Nocardioides</taxon>
    </lineage>
</organism>
<dbReference type="OrthoDB" id="144293at2"/>
<dbReference type="SUPFAM" id="SSF55874">
    <property type="entry name" value="ATPase domain of HSP90 chaperone/DNA topoisomerase II/histidine kinase"/>
    <property type="match status" value="1"/>
</dbReference>
<reference evidence="12" key="1">
    <citation type="submission" date="2018-09" db="EMBL/GenBank/DDBJ databases">
        <authorList>
            <person name="Zhu H."/>
        </authorList>
    </citation>
    <scope>NUCLEOTIDE SEQUENCE [LARGE SCALE GENOMIC DNA]</scope>
    <source>
        <strain evidence="12">K1W22B-1</strain>
    </source>
</reference>
<evidence type="ECO:0000313" key="12">
    <source>
        <dbReference type="Proteomes" id="UP000276542"/>
    </source>
</evidence>
<evidence type="ECO:0000313" key="11">
    <source>
        <dbReference type="EMBL" id="RJS44842.1"/>
    </source>
</evidence>
<dbReference type="InterPro" id="IPR036890">
    <property type="entry name" value="HATPase_C_sf"/>
</dbReference>
<feature type="transmembrane region" description="Helical" evidence="9">
    <location>
        <begin position="37"/>
        <end position="54"/>
    </location>
</feature>
<dbReference type="GO" id="GO:0046983">
    <property type="term" value="F:protein dimerization activity"/>
    <property type="evidence" value="ECO:0007669"/>
    <property type="project" value="InterPro"/>
</dbReference>
<dbReference type="GO" id="GO:0000155">
    <property type="term" value="F:phosphorelay sensor kinase activity"/>
    <property type="evidence" value="ECO:0007669"/>
    <property type="project" value="InterPro"/>
</dbReference>
<dbReference type="Pfam" id="PF07730">
    <property type="entry name" value="HisKA_3"/>
    <property type="match status" value="1"/>
</dbReference>
<evidence type="ECO:0000256" key="5">
    <source>
        <dbReference type="ARBA" id="ARBA00022777"/>
    </source>
</evidence>
<evidence type="ECO:0000256" key="6">
    <source>
        <dbReference type="ARBA" id="ARBA00022989"/>
    </source>
</evidence>
<keyword evidence="2" id="KW-1003">Cell membrane</keyword>
<keyword evidence="7" id="KW-0902">Two-component regulatory system</keyword>
<dbReference type="RefSeq" id="WP_120058629.1">
    <property type="nucleotide sequence ID" value="NZ_QYRP01000002.1"/>
</dbReference>
<comment type="subcellular location">
    <subcellularLocation>
        <location evidence="1">Cell membrane</location>
        <topology evidence="1">Multi-pass membrane protein</topology>
    </subcellularLocation>
</comment>
<feature type="transmembrane region" description="Helical" evidence="9">
    <location>
        <begin position="110"/>
        <end position="130"/>
    </location>
</feature>
<keyword evidence="12" id="KW-1185">Reference proteome</keyword>
<name>A0A3A5H290_9ACTN</name>
<dbReference type="InterPro" id="IPR011712">
    <property type="entry name" value="Sig_transdc_His_kin_sub3_dim/P"/>
</dbReference>
<evidence type="ECO:0000256" key="3">
    <source>
        <dbReference type="ARBA" id="ARBA00022679"/>
    </source>
</evidence>
<dbReference type="InterPro" id="IPR050482">
    <property type="entry name" value="Sensor_HK_TwoCompSys"/>
</dbReference>
<dbReference type="GO" id="GO:0005886">
    <property type="term" value="C:plasma membrane"/>
    <property type="evidence" value="ECO:0007669"/>
    <property type="project" value="UniProtKB-SubCell"/>
</dbReference>
<dbReference type="PANTHER" id="PTHR24421:SF37">
    <property type="entry name" value="SENSOR HISTIDINE KINASE NARS"/>
    <property type="match status" value="1"/>
</dbReference>
<evidence type="ECO:0000256" key="1">
    <source>
        <dbReference type="ARBA" id="ARBA00004651"/>
    </source>
</evidence>
<feature type="transmembrane region" description="Helical" evidence="9">
    <location>
        <begin position="136"/>
        <end position="155"/>
    </location>
</feature>
<evidence type="ECO:0000256" key="7">
    <source>
        <dbReference type="ARBA" id="ARBA00023012"/>
    </source>
</evidence>
<evidence type="ECO:0000256" key="9">
    <source>
        <dbReference type="SAM" id="Phobius"/>
    </source>
</evidence>
<feature type="domain" description="Histidine kinase/HSP90-like ATPase" evidence="10">
    <location>
        <begin position="423"/>
        <end position="514"/>
    </location>
</feature>